<reference evidence="3" key="1">
    <citation type="submission" date="2023-07" db="EMBL/GenBank/DDBJ databases">
        <title>Whole genome sequence analysis of rice epiphytic Sphingomonas sanguinis OsEp_Plm_15B2.</title>
        <authorList>
            <person name="Sahu K.P."/>
            <person name="Asharani P."/>
            <person name="Reddy B."/>
            <person name="Kumar A."/>
        </authorList>
    </citation>
    <scope>NUCLEOTIDE SEQUENCE [LARGE SCALE GENOMIC DNA]</scope>
    <source>
        <strain evidence="3">OsEp_Plm_15B2</strain>
    </source>
</reference>
<keyword evidence="1" id="KW-0472">Membrane</keyword>
<dbReference type="RefSeq" id="WP_322539831.1">
    <property type="nucleotide sequence ID" value="NZ_JAOBTW010000014.1"/>
</dbReference>
<feature type="transmembrane region" description="Helical" evidence="1">
    <location>
        <begin position="29"/>
        <end position="46"/>
    </location>
</feature>
<dbReference type="InterPro" id="IPR017850">
    <property type="entry name" value="Alkaline_phosphatase_core_sf"/>
</dbReference>
<proteinExistence type="predicted"/>
<accession>A0ABU5LTE5</accession>
<dbReference type="Gene3D" id="3.40.720.10">
    <property type="entry name" value="Alkaline Phosphatase, subunit A"/>
    <property type="match status" value="1"/>
</dbReference>
<gene>
    <name evidence="2" type="ORF">N4G62_13425</name>
</gene>
<keyword evidence="1" id="KW-0812">Transmembrane</keyword>
<evidence type="ECO:0000313" key="3">
    <source>
        <dbReference type="Proteomes" id="UP001292182"/>
    </source>
</evidence>
<protein>
    <recommendedName>
        <fullName evidence="4">Sulfatase N-terminal domain-containing protein</fullName>
    </recommendedName>
</protein>
<organism evidence="2 3">
    <name type="scientific">Sphingomonas sanguinis</name>
    <dbReference type="NCBI Taxonomy" id="33051"/>
    <lineage>
        <taxon>Bacteria</taxon>
        <taxon>Pseudomonadati</taxon>
        <taxon>Pseudomonadota</taxon>
        <taxon>Alphaproteobacteria</taxon>
        <taxon>Sphingomonadales</taxon>
        <taxon>Sphingomonadaceae</taxon>
        <taxon>Sphingomonas</taxon>
    </lineage>
</organism>
<keyword evidence="3" id="KW-1185">Reference proteome</keyword>
<keyword evidence="1" id="KW-1133">Transmembrane helix</keyword>
<evidence type="ECO:0000313" key="2">
    <source>
        <dbReference type="EMBL" id="MDZ7283026.1"/>
    </source>
</evidence>
<name>A0ABU5LTE5_9SPHN</name>
<feature type="transmembrane region" description="Helical" evidence="1">
    <location>
        <begin position="53"/>
        <end position="71"/>
    </location>
</feature>
<sequence>MTLLYTAVFFVLPNVPYWFWLNNLAPTRAVINIDYLVLGIFSVFFSRKYVVPLYIILCVVDAFVFVSKLYHFSPREFVYSTSYIRYSPVGLANSLSVGTFITLVLFVISILVIRKIALCKDIFISGFLAILLTVTIFLDFISGSNTVPLFTRLPFYSRVQRIGINPANSGVFGLDIYSFLPNRSKPVMTNVPSASRIAIGKLAKYDGSGRNVAIVLVESWGKIENNEDFTDIIARPLFSQPILKKYRVDRGSIPFHGSTTNAELRELCGLYGNYRDIFTVHPKNCLPKLFGDMGYQTTGLHGFYADMFDRISWWPIVGIKHKIFLNDFKGIRRCGTAFPAVCDDYLVDKMGDTLTKTHQFVYALTINSHLPLPDELDNGSGLRCFEFSKLSDNAPCVLAQKIRRVLTAVAQNALRNDIKPTQFIIVGDHSPPFLGSINEEFSSTHVPYIILTPT</sequence>
<dbReference type="Proteomes" id="UP001292182">
    <property type="component" value="Unassembled WGS sequence"/>
</dbReference>
<feature type="transmembrane region" description="Helical" evidence="1">
    <location>
        <begin position="91"/>
        <end position="113"/>
    </location>
</feature>
<dbReference type="EMBL" id="JAOBTW010000014">
    <property type="protein sequence ID" value="MDZ7283026.1"/>
    <property type="molecule type" value="Genomic_DNA"/>
</dbReference>
<evidence type="ECO:0000256" key="1">
    <source>
        <dbReference type="SAM" id="Phobius"/>
    </source>
</evidence>
<comment type="caution">
    <text evidence="2">The sequence shown here is derived from an EMBL/GenBank/DDBJ whole genome shotgun (WGS) entry which is preliminary data.</text>
</comment>
<dbReference type="SUPFAM" id="SSF53649">
    <property type="entry name" value="Alkaline phosphatase-like"/>
    <property type="match status" value="1"/>
</dbReference>
<evidence type="ECO:0008006" key="4">
    <source>
        <dbReference type="Google" id="ProtNLM"/>
    </source>
</evidence>
<feature type="transmembrane region" description="Helical" evidence="1">
    <location>
        <begin position="122"/>
        <end position="141"/>
    </location>
</feature>